<dbReference type="GO" id="GO:0003723">
    <property type="term" value="F:RNA binding"/>
    <property type="evidence" value="ECO:0007669"/>
    <property type="project" value="InterPro"/>
</dbReference>
<keyword evidence="2 4" id="KW-0819">tRNA processing</keyword>
<name>A0A6B2FYH2_MYXSQ</name>
<dbReference type="InterPro" id="IPR020103">
    <property type="entry name" value="PsdUridine_synth_cat_dom_sf"/>
</dbReference>
<keyword evidence="3 4" id="KW-0413">Isomerase</keyword>
<proteinExistence type="inferred from homology"/>
<feature type="domain" description="Pseudouridine synthase I TruA alpha/beta" evidence="5">
    <location>
        <begin position="9"/>
        <end position="111"/>
    </location>
</feature>
<evidence type="ECO:0000259" key="5">
    <source>
        <dbReference type="Pfam" id="PF01416"/>
    </source>
</evidence>
<dbReference type="AlphaFoldDB" id="A0A6B2FYH2"/>
<evidence type="ECO:0000256" key="1">
    <source>
        <dbReference type="ARBA" id="ARBA00009375"/>
    </source>
</evidence>
<dbReference type="Pfam" id="PF01416">
    <property type="entry name" value="PseudoU_synth_1"/>
    <property type="match status" value="1"/>
</dbReference>
<comment type="catalytic activity">
    <reaction evidence="4">
        <text>uridine(38/39/40) in tRNA = pseudouridine(38/39/40) in tRNA</text>
        <dbReference type="Rhea" id="RHEA:22376"/>
        <dbReference type="Rhea" id="RHEA-COMP:10085"/>
        <dbReference type="Rhea" id="RHEA-COMP:10087"/>
        <dbReference type="ChEBI" id="CHEBI:65314"/>
        <dbReference type="ChEBI" id="CHEBI:65315"/>
        <dbReference type="EC" id="5.4.99.12"/>
    </reaction>
</comment>
<evidence type="ECO:0000256" key="2">
    <source>
        <dbReference type="ARBA" id="ARBA00022694"/>
    </source>
</evidence>
<sequence length="179" mass="21161">MLQQLLLIFKGTHDFYNFTANRSNNQKPLKRYILNFDIKEILLHDNIQFIVFSIQGQSFMLHQIRYMIGFTIMVMRGVIPIDEAKNVFSSRTCQLVKAPAVGLMLENIHYDYYNKKFKNDPGHPPIDWTPCQETALEFKKNIILTHIFDDEIKNNTTKNWILPRFDPQSKYWVGKFSNP</sequence>
<dbReference type="GO" id="GO:0160147">
    <property type="term" value="F:tRNA pseudouridine(38-40) synthase activity"/>
    <property type="evidence" value="ECO:0007669"/>
    <property type="project" value="UniProtKB-EC"/>
</dbReference>
<evidence type="ECO:0000256" key="3">
    <source>
        <dbReference type="ARBA" id="ARBA00023235"/>
    </source>
</evidence>
<evidence type="ECO:0000313" key="6">
    <source>
        <dbReference type="EMBL" id="NDJ96262.1"/>
    </source>
</evidence>
<dbReference type="GO" id="GO:1990481">
    <property type="term" value="P:mRNA pseudouridine synthesis"/>
    <property type="evidence" value="ECO:0007669"/>
    <property type="project" value="TreeGrafter"/>
</dbReference>
<dbReference type="SUPFAM" id="SSF55120">
    <property type="entry name" value="Pseudouridine synthase"/>
    <property type="match status" value="1"/>
</dbReference>
<dbReference type="Gene3D" id="3.30.70.660">
    <property type="entry name" value="Pseudouridine synthase I, catalytic domain, C-terminal subdomain"/>
    <property type="match status" value="1"/>
</dbReference>
<dbReference type="InterPro" id="IPR001406">
    <property type="entry name" value="PsdUridine_synth_TruA"/>
</dbReference>
<dbReference type="InterPro" id="IPR020097">
    <property type="entry name" value="PsdUridine_synth_TruA_a/b_dom"/>
</dbReference>
<dbReference type="GO" id="GO:0005634">
    <property type="term" value="C:nucleus"/>
    <property type="evidence" value="ECO:0007669"/>
    <property type="project" value="TreeGrafter"/>
</dbReference>
<evidence type="ECO:0000256" key="4">
    <source>
        <dbReference type="RuleBase" id="RU003792"/>
    </source>
</evidence>
<dbReference type="EMBL" id="GHBR01000790">
    <property type="protein sequence ID" value="NDJ96262.1"/>
    <property type="molecule type" value="Transcribed_RNA"/>
</dbReference>
<dbReference type="InterPro" id="IPR020095">
    <property type="entry name" value="PsdUridine_synth_TruA_C"/>
</dbReference>
<dbReference type="PANTHER" id="PTHR11142:SF4">
    <property type="entry name" value="PSEUDOURIDYLATE SYNTHASE 1 HOMOLOG"/>
    <property type="match status" value="1"/>
</dbReference>
<comment type="similarity">
    <text evidence="1 4">Belongs to the tRNA pseudouridine synthase TruA family.</text>
</comment>
<accession>A0A6B2FYH2</accession>
<protein>
    <recommendedName>
        <fullName evidence="4">tRNA pseudouridine synthase</fullName>
        <ecNumber evidence="4">5.4.99.12</ecNumber>
    </recommendedName>
</protein>
<dbReference type="GO" id="GO:0031119">
    <property type="term" value="P:tRNA pseudouridine synthesis"/>
    <property type="evidence" value="ECO:0007669"/>
    <property type="project" value="TreeGrafter"/>
</dbReference>
<dbReference type="EC" id="5.4.99.12" evidence="4"/>
<dbReference type="FunFam" id="3.30.70.660:FF:000002">
    <property type="entry name" value="tRNA pseudouridine synthase"/>
    <property type="match status" value="1"/>
</dbReference>
<dbReference type="PANTHER" id="PTHR11142">
    <property type="entry name" value="PSEUDOURIDYLATE SYNTHASE"/>
    <property type="match status" value="1"/>
</dbReference>
<reference evidence="6" key="1">
    <citation type="submission" date="2018-11" db="EMBL/GenBank/DDBJ databases">
        <title>Myxobolus squamalis genome and transcriptome.</title>
        <authorList>
            <person name="Yahalomi D."/>
            <person name="Atkinson S.D."/>
            <person name="Neuhof M."/>
            <person name="Chang E.S."/>
            <person name="Philippe H."/>
            <person name="Cartwright P."/>
            <person name="Bartholomew J.L."/>
            <person name="Huchon D."/>
        </authorList>
    </citation>
    <scope>NUCLEOTIDE SEQUENCE</scope>
    <source>
        <strain evidence="6">71B08</strain>
        <tissue evidence="6">Whole</tissue>
    </source>
</reference>
<organism evidence="6">
    <name type="scientific">Myxobolus squamalis</name>
    <name type="common">Myxosporean</name>
    <dbReference type="NCBI Taxonomy" id="59785"/>
    <lineage>
        <taxon>Eukaryota</taxon>
        <taxon>Metazoa</taxon>
        <taxon>Cnidaria</taxon>
        <taxon>Myxozoa</taxon>
        <taxon>Myxosporea</taxon>
        <taxon>Bivalvulida</taxon>
        <taxon>Platysporina</taxon>
        <taxon>Myxobolidae</taxon>
        <taxon>Myxobolus</taxon>
    </lineage>
</organism>